<gene>
    <name evidence="7" type="ORF">AB8998_05645</name>
</gene>
<dbReference type="SUPFAM" id="SSF52518">
    <property type="entry name" value="Thiamin diphosphate-binding fold (THDP-binding)"/>
    <property type="match status" value="1"/>
</dbReference>
<protein>
    <submittedName>
        <fullName evidence="7">Thiamine pyrophosphate-dependent enzyme</fullName>
    </submittedName>
</protein>
<evidence type="ECO:0000259" key="6">
    <source>
        <dbReference type="Pfam" id="PF00676"/>
    </source>
</evidence>
<name>A0ABV4BWW4_9MYCO</name>
<dbReference type="Pfam" id="PF00676">
    <property type="entry name" value="E1_dh"/>
    <property type="match status" value="1"/>
</dbReference>
<comment type="caution">
    <text evidence="7">The sequence shown here is derived from an EMBL/GenBank/DDBJ whole genome shotgun (WGS) entry which is preliminary data.</text>
</comment>
<dbReference type="Proteomes" id="UP001564760">
    <property type="component" value="Unassembled WGS sequence"/>
</dbReference>
<evidence type="ECO:0000313" key="8">
    <source>
        <dbReference type="Proteomes" id="UP001564760"/>
    </source>
</evidence>
<dbReference type="EMBL" id="JBGEDP010000001">
    <property type="protein sequence ID" value="MEY8014523.1"/>
    <property type="molecule type" value="Genomic_DNA"/>
</dbReference>
<feature type="compositionally biased region" description="Gly residues" evidence="5">
    <location>
        <begin position="284"/>
        <end position="293"/>
    </location>
</feature>
<comment type="cofactor">
    <cofactor evidence="2">
        <name>thiamine diphosphate</name>
        <dbReference type="ChEBI" id="CHEBI:58937"/>
    </cofactor>
</comment>
<proteinExistence type="predicted"/>
<keyword evidence="3" id="KW-0560">Oxidoreductase</keyword>
<sequence>MTRAPTPALVQDQLELYRRMWVLRLLDMALEESRIDGLLDGPRETAFGQEAVAVGITAALRPRDVMTTTIPHLRHALRAGLALPLGPAIAQLIDPSLCDSQERTPVGEWKLGLHSASTPLARSVLSALGDADAQRRAGAGEVTLLAIADRDASTVEFTVAATIASSWRLPVVFVVEDIRAVSGPRADRCPRGRHGMPVLSNNGKDVGAVRDSVAEAVRRTGVGEGPVLVNAVTYRSNHPVGLDPLVSERRRLIDGGVSCAHLYEVERRARHLVAEAESFDDGHGAGGGGGAGPRAGALAGDQLSRPCRIPSATAAARSLTPSFS</sequence>
<accession>A0ABV4BWW4</accession>
<evidence type="ECO:0000313" key="7">
    <source>
        <dbReference type="EMBL" id="MEY8014523.1"/>
    </source>
</evidence>
<keyword evidence="8" id="KW-1185">Reference proteome</keyword>
<evidence type="ECO:0000256" key="3">
    <source>
        <dbReference type="ARBA" id="ARBA00023002"/>
    </source>
</evidence>
<evidence type="ECO:0000256" key="2">
    <source>
        <dbReference type="ARBA" id="ARBA00001964"/>
    </source>
</evidence>
<keyword evidence="4" id="KW-0786">Thiamine pyrophosphate</keyword>
<comment type="cofactor">
    <cofactor evidence="1">
        <name>Mg(2+)</name>
        <dbReference type="ChEBI" id="CHEBI:18420"/>
    </cofactor>
</comment>
<dbReference type="PANTHER" id="PTHR11516">
    <property type="entry name" value="PYRUVATE DEHYDROGENASE E1 COMPONENT, ALPHA SUBUNIT BACTERIAL AND ORGANELLAR"/>
    <property type="match status" value="1"/>
</dbReference>
<dbReference type="InterPro" id="IPR029061">
    <property type="entry name" value="THDP-binding"/>
</dbReference>
<evidence type="ECO:0000256" key="4">
    <source>
        <dbReference type="ARBA" id="ARBA00023052"/>
    </source>
</evidence>
<organism evidence="7 8">
    <name type="scientific">Mycobacterium servetii</name>
    <dbReference type="NCBI Taxonomy" id="3237418"/>
    <lineage>
        <taxon>Bacteria</taxon>
        <taxon>Bacillati</taxon>
        <taxon>Actinomycetota</taxon>
        <taxon>Actinomycetes</taxon>
        <taxon>Mycobacteriales</taxon>
        <taxon>Mycobacteriaceae</taxon>
        <taxon>Mycobacterium</taxon>
    </lineage>
</organism>
<evidence type="ECO:0000256" key="1">
    <source>
        <dbReference type="ARBA" id="ARBA00001946"/>
    </source>
</evidence>
<dbReference type="RefSeq" id="WP_369736982.1">
    <property type="nucleotide sequence ID" value="NZ_JBGEDP010000001.1"/>
</dbReference>
<feature type="region of interest" description="Disordered" evidence="5">
    <location>
        <begin position="279"/>
        <end position="303"/>
    </location>
</feature>
<reference evidence="7 8" key="1">
    <citation type="submission" date="2024-08" db="EMBL/GenBank/DDBJ databases">
        <title>Mycobacterium servetensis sp. nov., a novel rapid-growing mycobacterial species recovered from a human patient in Zaragoza, Spain.</title>
        <authorList>
            <person name="Tristancho-Baro A.I."/>
            <person name="Buenestado-Serrano S."/>
            <person name="Garcia De Viedma D."/>
            <person name="Milagro-Beamonte A."/>
            <person name="Burillo N."/>
            <person name="Sanz S."/>
            <person name="Lopez-Calleja A.I."/>
            <person name="Penas-Utrilla D."/>
            <person name="Guardingo M."/>
            <person name="Garcia M.J."/>
            <person name="Vinuelas-Bayon J."/>
        </authorList>
    </citation>
    <scope>NUCLEOTIDE SEQUENCE [LARGE SCALE GENOMIC DNA]</scope>
    <source>
        <strain evidence="8">HUMS_12744610</strain>
    </source>
</reference>
<dbReference type="Gene3D" id="3.40.50.970">
    <property type="match status" value="1"/>
</dbReference>
<dbReference type="InterPro" id="IPR001017">
    <property type="entry name" value="DH_E1"/>
</dbReference>
<evidence type="ECO:0000256" key="5">
    <source>
        <dbReference type="SAM" id="MobiDB-lite"/>
    </source>
</evidence>
<feature type="domain" description="Dehydrogenase E1 component" evidence="6">
    <location>
        <begin position="45"/>
        <end position="249"/>
    </location>
</feature>
<dbReference type="PANTHER" id="PTHR11516:SF60">
    <property type="entry name" value="PYRUVATE DEHYDROGENASE E1 COMPONENT SUBUNIT ALPHA"/>
    <property type="match status" value="1"/>
</dbReference>
<dbReference type="InterPro" id="IPR050642">
    <property type="entry name" value="PDH_E1_Alpha_Subunit"/>
</dbReference>